<reference evidence="2" key="1">
    <citation type="submission" date="2009-09" db="EMBL/GenBank/DDBJ databases">
        <title>The complete chromosome of Alicyclobacillus acidocaldarius subsp. acidocaldarius DSM 446.</title>
        <authorList>
            <consortium name="US DOE Joint Genome Institute (JGI-PGF)"/>
            <person name="Lucas S."/>
            <person name="Copeland A."/>
            <person name="Lapidus A."/>
            <person name="Glavina del Rio T."/>
            <person name="Dalin E."/>
            <person name="Tice H."/>
            <person name="Bruce D."/>
            <person name="Goodwin L."/>
            <person name="Pitluck S."/>
            <person name="Kyrpides N."/>
            <person name="Mavromatis K."/>
            <person name="Ivanova N."/>
            <person name="Ovchinnikova G."/>
            <person name="Chertkov O."/>
            <person name="Sims D."/>
            <person name="Brettin T."/>
            <person name="Detter J.C."/>
            <person name="Han C."/>
            <person name="Larimer F."/>
            <person name="Land M."/>
            <person name="Hauser L."/>
            <person name="Markowitz V."/>
            <person name="Cheng J.-F."/>
            <person name="Hugenholtz P."/>
            <person name="Woyke T."/>
            <person name="Wu D."/>
            <person name="Pukall R."/>
            <person name="Klenk H.-P."/>
            <person name="Eisen J.A."/>
        </authorList>
    </citation>
    <scope>NUCLEOTIDE SEQUENCE [LARGE SCALE GENOMIC DNA]</scope>
    <source>
        <strain evidence="2">ATCC 27009 / DSM 446 / BCRC 14685 / JCM 5260 / KCTC 1825 / NBRC 15652 / NCIMB 11725 / NRRL B-14509 / 104-IA</strain>
    </source>
</reference>
<dbReference type="HOGENOM" id="CLU_3003803_0_0_9"/>
<proteinExistence type="predicted"/>
<accession>C8WS97</accession>
<dbReference type="RefSeq" id="WP_012809897.1">
    <property type="nucleotide sequence ID" value="NC_013205.1"/>
</dbReference>
<reference evidence="1 2" key="2">
    <citation type="journal article" date="2010" name="Stand. Genomic Sci.">
        <title>Complete genome sequence of Alicyclobacillus acidocaldarius type strain (104-IA).</title>
        <authorList>
            <person name="Mavromatis K."/>
            <person name="Sikorski J."/>
            <person name="Lapidus A."/>
            <person name="Glavina Del Rio T."/>
            <person name="Copeland A."/>
            <person name="Tice H."/>
            <person name="Cheng J.F."/>
            <person name="Lucas S."/>
            <person name="Chen F."/>
            <person name="Nolan M."/>
            <person name="Bruce D."/>
            <person name="Goodwin L."/>
            <person name="Pitluck S."/>
            <person name="Ivanova N."/>
            <person name="Ovchinnikova G."/>
            <person name="Pati A."/>
            <person name="Chen A."/>
            <person name="Palaniappan K."/>
            <person name="Land M."/>
            <person name="Hauser L."/>
            <person name="Chang Y.J."/>
            <person name="Jeffries C.D."/>
            <person name="Chain P."/>
            <person name="Meincke L."/>
            <person name="Sims D."/>
            <person name="Chertkov O."/>
            <person name="Han C."/>
            <person name="Brettin T."/>
            <person name="Detter J.C."/>
            <person name="Wahrenburg C."/>
            <person name="Rohde M."/>
            <person name="Pukall R."/>
            <person name="Goker M."/>
            <person name="Bristow J."/>
            <person name="Eisen J.A."/>
            <person name="Markowitz V."/>
            <person name="Hugenholtz P."/>
            <person name="Klenk H.P."/>
            <person name="Kyrpides N.C."/>
        </authorList>
    </citation>
    <scope>NUCLEOTIDE SEQUENCE [LARGE SCALE GENOMIC DNA]</scope>
    <source>
        <strain evidence="2">ATCC 27009 / DSM 446 / BCRC 14685 / JCM 5260 / KCTC 1825 / NBRC 15652 / NCIMB 11725 / NRRL B-14509 / 104-IA</strain>
    </source>
</reference>
<gene>
    <name evidence="1" type="ordered locus">Aaci_0473</name>
</gene>
<protein>
    <submittedName>
        <fullName evidence="1">Uncharacterized protein</fullName>
    </submittedName>
</protein>
<name>C8WS97_ALIAD</name>
<dbReference type="KEGG" id="aac:Aaci_0473"/>
<sequence>MSTRPDWTQSLAADMRTLMSAMERYNAKYNDPAVDQAIRTLGWNVKQLMEVEWHAV</sequence>
<dbReference type="AlphaFoldDB" id="C8WS97"/>
<evidence type="ECO:0000313" key="1">
    <source>
        <dbReference type="EMBL" id="ACV57531.1"/>
    </source>
</evidence>
<dbReference type="EMBL" id="CP001727">
    <property type="protein sequence ID" value="ACV57531.1"/>
    <property type="molecule type" value="Genomic_DNA"/>
</dbReference>
<organism evidence="1 2">
    <name type="scientific">Alicyclobacillus acidocaldarius subsp. acidocaldarius (strain ATCC 27009 / DSM 446 / BCRC 14685 / JCM 5260 / KCTC 1825 / NBRC 15652 / NCIMB 11725 / NRRL B-14509 / 104-IA)</name>
    <name type="common">Bacillus acidocaldarius</name>
    <dbReference type="NCBI Taxonomy" id="521098"/>
    <lineage>
        <taxon>Bacteria</taxon>
        <taxon>Bacillati</taxon>
        <taxon>Bacillota</taxon>
        <taxon>Bacilli</taxon>
        <taxon>Bacillales</taxon>
        <taxon>Alicyclobacillaceae</taxon>
        <taxon>Alicyclobacillus</taxon>
    </lineage>
</organism>
<dbReference type="STRING" id="521098.Aaci_0473"/>
<evidence type="ECO:0000313" key="2">
    <source>
        <dbReference type="Proteomes" id="UP000001917"/>
    </source>
</evidence>
<keyword evidence="2" id="KW-1185">Reference proteome</keyword>
<dbReference type="Proteomes" id="UP000001917">
    <property type="component" value="Chromosome"/>
</dbReference>